<dbReference type="GO" id="GO:0003887">
    <property type="term" value="F:DNA-directed DNA polymerase activity"/>
    <property type="evidence" value="ECO:0007669"/>
    <property type="project" value="TreeGrafter"/>
</dbReference>
<keyword evidence="3" id="KW-0479">Metal-binding</keyword>
<organism evidence="8 9">
    <name type="scientific">Cotesia glomerata</name>
    <name type="common">Lepidopteran parasitic wasp</name>
    <name type="synonym">Apanteles glomeratus</name>
    <dbReference type="NCBI Taxonomy" id="32391"/>
    <lineage>
        <taxon>Eukaryota</taxon>
        <taxon>Metazoa</taxon>
        <taxon>Ecdysozoa</taxon>
        <taxon>Arthropoda</taxon>
        <taxon>Hexapoda</taxon>
        <taxon>Insecta</taxon>
        <taxon>Pterygota</taxon>
        <taxon>Neoptera</taxon>
        <taxon>Endopterygota</taxon>
        <taxon>Hymenoptera</taxon>
        <taxon>Apocrita</taxon>
        <taxon>Ichneumonoidea</taxon>
        <taxon>Braconidae</taxon>
        <taxon>Microgastrinae</taxon>
        <taxon>Cotesia</taxon>
    </lineage>
</organism>
<evidence type="ECO:0000256" key="2">
    <source>
        <dbReference type="ARBA" id="ARBA00022679"/>
    </source>
</evidence>
<evidence type="ECO:0000313" key="9">
    <source>
        <dbReference type="Proteomes" id="UP000826195"/>
    </source>
</evidence>
<dbReference type="PANTHER" id="PTHR45873">
    <property type="entry name" value="DNA POLYMERASE ETA"/>
    <property type="match status" value="1"/>
</dbReference>
<evidence type="ECO:0000256" key="3">
    <source>
        <dbReference type="ARBA" id="ARBA00022723"/>
    </source>
</evidence>
<dbReference type="InterPro" id="IPR052230">
    <property type="entry name" value="DNA_polymerase_eta"/>
</dbReference>
<dbReference type="GO" id="GO:0042276">
    <property type="term" value="P:error-prone translesion synthesis"/>
    <property type="evidence" value="ECO:0007669"/>
    <property type="project" value="TreeGrafter"/>
</dbReference>
<keyword evidence="5" id="KW-0234">DNA repair</keyword>
<sequence>MAELLKFSLQDLQKYFDEPTGIKLFNIARGIIDHEPVTPRLICKSIGASKNFSVKKAITDLDASLPLPLSGYKADRIASQALSIISKPIVAQSIAGGKFTDAQNDGSFVKYFKTTQKQSQQANDFEESGKNLDLGSFDTEDRDGEGIEKVSLKENDDDTIVVSRINVKLRETFPDLEKIDLTVVELLPSELQQEARFSHDNIKNEEKLKTVNIKSPQSKVKNGKKSVEPKSMTGNKTSNSSNKSCEKIKVTLKRYHPTFVETSTLV</sequence>
<dbReference type="GO" id="GO:0046872">
    <property type="term" value="F:metal ion binding"/>
    <property type="evidence" value="ECO:0007669"/>
    <property type="project" value="UniProtKB-KW"/>
</dbReference>
<comment type="caution">
    <text evidence="8">The sequence shown here is derived from an EMBL/GenBank/DDBJ whole genome shotgun (WGS) entry which is preliminary data.</text>
</comment>
<evidence type="ECO:0000256" key="1">
    <source>
        <dbReference type="ARBA" id="ARBA00004123"/>
    </source>
</evidence>
<protein>
    <submittedName>
        <fullName evidence="8">Uncharacterized protein</fullName>
    </submittedName>
</protein>
<keyword evidence="6" id="KW-0539">Nucleus</keyword>
<name>A0AAV7HXC5_COTGL</name>
<reference evidence="8 9" key="1">
    <citation type="journal article" date="2021" name="J. Hered.">
        <title>A chromosome-level genome assembly of the parasitoid wasp, Cotesia glomerata (Hymenoptera: Braconidae).</title>
        <authorList>
            <person name="Pinto B.J."/>
            <person name="Weis J.J."/>
            <person name="Gamble T."/>
            <person name="Ode P.J."/>
            <person name="Paul R."/>
            <person name="Zaspel J.M."/>
        </authorList>
    </citation>
    <scope>NUCLEOTIDE SEQUENCE [LARGE SCALE GENOMIC DNA]</scope>
    <source>
        <strain evidence="8">CgM1</strain>
    </source>
</reference>
<dbReference type="GO" id="GO:0005657">
    <property type="term" value="C:replication fork"/>
    <property type="evidence" value="ECO:0007669"/>
    <property type="project" value="TreeGrafter"/>
</dbReference>
<proteinExistence type="predicted"/>
<keyword evidence="4" id="KW-0227">DNA damage</keyword>
<feature type="region of interest" description="Disordered" evidence="7">
    <location>
        <begin position="211"/>
        <end position="245"/>
    </location>
</feature>
<dbReference type="Gene3D" id="1.10.150.20">
    <property type="entry name" value="5' to 3' exonuclease, C-terminal subdomain"/>
    <property type="match status" value="1"/>
</dbReference>
<feature type="compositionally biased region" description="Low complexity" evidence="7">
    <location>
        <begin position="230"/>
        <end position="243"/>
    </location>
</feature>
<evidence type="ECO:0000256" key="6">
    <source>
        <dbReference type="ARBA" id="ARBA00023242"/>
    </source>
</evidence>
<gene>
    <name evidence="8" type="ORF">KQX54_011609</name>
</gene>
<accession>A0AAV7HXC5</accession>
<keyword evidence="9" id="KW-1185">Reference proteome</keyword>
<dbReference type="AlphaFoldDB" id="A0AAV7HXC5"/>
<dbReference type="Proteomes" id="UP000826195">
    <property type="component" value="Unassembled WGS sequence"/>
</dbReference>
<feature type="region of interest" description="Disordered" evidence="7">
    <location>
        <begin position="121"/>
        <end position="140"/>
    </location>
</feature>
<dbReference type="EMBL" id="JAHXZJ010002982">
    <property type="protein sequence ID" value="KAH0534997.1"/>
    <property type="molecule type" value="Genomic_DNA"/>
</dbReference>
<dbReference type="GO" id="GO:0006281">
    <property type="term" value="P:DNA repair"/>
    <property type="evidence" value="ECO:0007669"/>
    <property type="project" value="UniProtKB-KW"/>
</dbReference>
<evidence type="ECO:0000256" key="4">
    <source>
        <dbReference type="ARBA" id="ARBA00022763"/>
    </source>
</evidence>
<dbReference type="GO" id="GO:0005634">
    <property type="term" value="C:nucleus"/>
    <property type="evidence" value="ECO:0007669"/>
    <property type="project" value="UniProtKB-SubCell"/>
</dbReference>
<evidence type="ECO:0000256" key="7">
    <source>
        <dbReference type="SAM" id="MobiDB-lite"/>
    </source>
</evidence>
<dbReference type="GO" id="GO:0035861">
    <property type="term" value="C:site of double-strand break"/>
    <property type="evidence" value="ECO:0007669"/>
    <property type="project" value="TreeGrafter"/>
</dbReference>
<keyword evidence="2" id="KW-0808">Transferase</keyword>
<dbReference type="GO" id="GO:0009314">
    <property type="term" value="P:response to radiation"/>
    <property type="evidence" value="ECO:0007669"/>
    <property type="project" value="TreeGrafter"/>
</dbReference>
<comment type="subcellular location">
    <subcellularLocation>
        <location evidence="1">Nucleus</location>
    </subcellularLocation>
</comment>
<evidence type="ECO:0000313" key="8">
    <source>
        <dbReference type="EMBL" id="KAH0534997.1"/>
    </source>
</evidence>
<evidence type="ECO:0000256" key="5">
    <source>
        <dbReference type="ARBA" id="ARBA00023204"/>
    </source>
</evidence>
<dbReference type="Pfam" id="PF21704">
    <property type="entry name" value="POLH-Rev1_HhH"/>
    <property type="match status" value="1"/>
</dbReference>
<dbReference type="PANTHER" id="PTHR45873:SF1">
    <property type="entry name" value="DNA POLYMERASE ETA"/>
    <property type="match status" value="1"/>
</dbReference>